<protein>
    <submittedName>
        <fullName evidence="1">Uncharacterized protein</fullName>
    </submittedName>
</protein>
<gene>
    <name evidence="1" type="ORF">DSO57_1033610</name>
</gene>
<organism evidence="1 2">
    <name type="scientific">Entomophthora muscae</name>
    <dbReference type="NCBI Taxonomy" id="34485"/>
    <lineage>
        <taxon>Eukaryota</taxon>
        <taxon>Fungi</taxon>
        <taxon>Fungi incertae sedis</taxon>
        <taxon>Zoopagomycota</taxon>
        <taxon>Entomophthoromycotina</taxon>
        <taxon>Entomophthoromycetes</taxon>
        <taxon>Entomophthorales</taxon>
        <taxon>Entomophthoraceae</taxon>
        <taxon>Entomophthora</taxon>
    </lineage>
</organism>
<accession>A0ACC2REV7</accession>
<evidence type="ECO:0000313" key="2">
    <source>
        <dbReference type="Proteomes" id="UP001165960"/>
    </source>
</evidence>
<evidence type="ECO:0000313" key="1">
    <source>
        <dbReference type="EMBL" id="KAJ9048585.1"/>
    </source>
</evidence>
<dbReference type="EMBL" id="QTSX02007367">
    <property type="protein sequence ID" value="KAJ9048585.1"/>
    <property type="molecule type" value="Genomic_DNA"/>
</dbReference>
<name>A0ACC2REV7_9FUNG</name>
<dbReference type="Proteomes" id="UP001165960">
    <property type="component" value="Unassembled WGS sequence"/>
</dbReference>
<proteinExistence type="predicted"/>
<reference evidence="1" key="1">
    <citation type="submission" date="2022-04" db="EMBL/GenBank/DDBJ databases">
        <title>Genome of the entomopathogenic fungus Entomophthora muscae.</title>
        <authorList>
            <person name="Elya C."/>
            <person name="Lovett B.R."/>
            <person name="Lee E."/>
            <person name="Macias A.M."/>
            <person name="Hajek A.E."/>
            <person name="De Bivort B.L."/>
            <person name="Kasson M.T."/>
            <person name="De Fine Licht H.H."/>
            <person name="Stajich J.E."/>
        </authorList>
    </citation>
    <scope>NUCLEOTIDE SEQUENCE</scope>
    <source>
        <strain evidence="1">Berkeley</strain>
    </source>
</reference>
<keyword evidence="2" id="KW-1185">Reference proteome</keyword>
<comment type="caution">
    <text evidence="1">The sequence shown here is derived from an EMBL/GenBank/DDBJ whole genome shotgun (WGS) entry which is preliminary data.</text>
</comment>
<sequence>MFFTLPGYCHLTLLTFIYFCYLPPSSSLPDETIVKNKITQRNFHVETTLPSKRTFLGLVRRSPADRSKLVKETKNDRESDEDKQYPNGNPRKPTIQLVAPLYSDQIRGSFAPIGGEIEIKWKIEPKLKSTKSLNIALIKRGAHELVFPIKTDISSKITSFKWEVGKFEGSEKNLPPLSSIGDYRLYIYENGTSYSNTTGELVPMGTVLFPFDPIDVRAIYKANHSFSNSHEFGIWMVMLLMAHFF</sequence>